<evidence type="ECO:0000313" key="11">
    <source>
        <dbReference type="EMBL" id="URJ25168.1"/>
    </source>
</evidence>
<feature type="binding site" description="in other chain" evidence="8">
    <location>
        <position position="305"/>
    </location>
    <ligand>
        <name>IMP</name>
        <dbReference type="ChEBI" id="CHEBI:58053"/>
        <note>ligand shared between dimeric partners</note>
    </ligand>
</feature>
<evidence type="ECO:0000313" key="12">
    <source>
        <dbReference type="Proteomes" id="UP001056834"/>
    </source>
</evidence>
<keyword evidence="4 8" id="KW-0547">Nucleotide-binding</keyword>
<dbReference type="InterPro" id="IPR042109">
    <property type="entry name" value="Adenylosuccinate_synth_dom1"/>
</dbReference>
<comment type="pathway">
    <text evidence="8 10">Purine metabolism; AMP biosynthesis via de novo pathway; AMP from IMP: step 1/2.</text>
</comment>
<dbReference type="InterPro" id="IPR042111">
    <property type="entry name" value="Adenylosuccinate_synth_dom3"/>
</dbReference>
<dbReference type="Gene3D" id="1.10.300.10">
    <property type="entry name" value="Adenylosuccinate Synthetase, subunit A, domain 2"/>
    <property type="match status" value="1"/>
</dbReference>
<feature type="binding site" evidence="8">
    <location>
        <begin position="301"/>
        <end position="307"/>
    </location>
    <ligand>
        <name>substrate</name>
    </ligand>
</feature>
<keyword evidence="3 8" id="KW-0479">Metal-binding</keyword>
<feature type="binding site" description="in other chain" evidence="8">
    <location>
        <begin position="14"/>
        <end position="17"/>
    </location>
    <ligand>
        <name>IMP</name>
        <dbReference type="ChEBI" id="CHEBI:58053"/>
        <note>ligand shared between dimeric partners</note>
    </ligand>
</feature>
<name>A0ABY4SVT4_9ENTR</name>
<evidence type="ECO:0000256" key="8">
    <source>
        <dbReference type="HAMAP-Rule" id="MF_00011"/>
    </source>
</evidence>
<feature type="binding site" description="in other chain" evidence="8">
    <location>
        <position position="225"/>
    </location>
    <ligand>
        <name>IMP</name>
        <dbReference type="ChEBI" id="CHEBI:58053"/>
        <note>ligand shared between dimeric partners</note>
    </ligand>
</feature>
<protein>
    <recommendedName>
        <fullName evidence="8 10">Adenylosuccinate synthetase</fullName>
        <shortName evidence="8">AMPSase</shortName>
        <shortName evidence="8">AdSS</shortName>
        <ecNumber evidence="8 10">6.3.4.4</ecNumber>
    </recommendedName>
    <alternativeName>
        <fullName evidence="8">IMP--aspartate ligase</fullName>
    </alternativeName>
</protein>
<organism evidence="11 12">
    <name type="scientific">Candidatus Blochmannia ocreatus</name>
    <name type="common">nom. nud.</name>
    <dbReference type="NCBI Taxonomy" id="251538"/>
    <lineage>
        <taxon>Bacteria</taxon>
        <taxon>Pseudomonadati</taxon>
        <taxon>Pseudomonadota</taxon>
        <taxon>Gammaproteobacteria</taxon>
        <taxon>Enterobacterales</taxon>
        <taxon>Enterobacteriaceae</taxon>
        <taxon>ant endosymbionts</taxon>
        <taxon>Candidatus Blochmanniella</taxon>
    </lineage>
</organism>
<dbReference type="InterPro" id="IPR018220">
    <property type="entry name" value="Adenylosuccin_syn_GTP-bd"/>
</dbReference>
<feature type="active site" description="Proton acceptor" evidence="8">
    <location>
        <position position="14"/>
    </location>
</feature>
<accession>A0ABY4SVT4</accession>
<feature type="active site" description="Proton donor" evidence="8">
    <location>
        <position position="42"/>
    </location>
</feature>
<dbReference type="PANTHER" id="PTHR11846:SF0">
    <property type="entry name" value="ADENYLOSUCCINATE SYNTHETASE"/>
    <property type="match status" value="1"/>
</dbReference>
<dbReference type="Pfam" id="PF00709">
    <property type="entry name" value="Adenylsucc_synt"/>
    <property type="match status" value="1"/>
</dbReference>
<dbReference type="Gene3D" id="3.90.170.10">
    <property type="entry name" value="Adenylosuccinate Synthetase, subunit A, domain 3"/>
    <property type="match status" value="1"/>
</dbReference>
<evidence type="ECO:0000256" key="6">
    <source>
        <dbReference type="ARBA" id="ARBA00022842"/>
    </source>
</evidence>
<evidence type="ECO:0000256" key="3">
    <source>
        <dbReference type="ARBA" id="ARBA00022723"/>
    </source>
</evidence>
<keyword evidence="2 8" id="KW-0436">Ligase</keyword>
<evidence type="ECO:0000256" key="2">
    <source>
        <dbReference type="ARBA" id="ARBA00022598"/>
    </source>
</evidence>
<feature type="binding site" evidence="8">
    <location>
        <begin position="13"/>
        <end position="19"/>
    </location>
    <ligand>
        <name>GTP</name>
        <dbReference type="ChEBI" id="CHEBI:37565"/>
    </ligand>
</feature>
<dbReference type="Gene3D" id="3.40.440.10">
    <property type="entry name" value="Adenylosuccinate Synthetase, subunit A, domain 1"/>
    <property type="match status" value="1"/>
</dbReference>
<dbReference type="PANTHER" id="PTHR11846">
    <property type="entry name" value="ADENYLOSUCCINATE SYNTHETASE"/>
    <property type="match status" value="1"/>
</dbReference>
<dbReference type="NCBIfam" id="NF002223">
    <property type="entry name" value="PRK01117.1"/>
    <property type="match status" value="1"/>
</dbReference>
<proteinExistence type="inferred from homology"/>
<dbReference type="EMBL" id="CP097762">
    <property type="protein sequence ID" value="URJ25168.1"/>
    <property type="molecule type" value="Genomic_DNA"/>
</dbReference>
<dbReference type="PROSITE" id="PS01266">
    <property type="entry name" value="ADENYLOSUCCIN_SYN_1"/>
    <property type="match status" value="1"/>
</dbReference>
<feature type="active site" evidence="9">
    <location>
        <position position="141"/>
    </location>
</feature>
<feature type="binding site" evidence="8">
    <location>
        <position position="307"/>
    </location>
    <ligand>
        <name>GTP</name>
        <dbReference type="ChEBI" id="CHEBI:37565"/>
    </ligand>
</feature>
<feature type="binding site" description="in other chain" evidence="8">
    <location>
        <begin position="39"/>
        <end position="42"/>
    </location>
    <ligand>
        <name>IMP</name>
        <dbReference type="ChEBI" id="CHEBI:58053"/>
        <note>ligand shared between dimeric partners</note>
    </ligand>
</feature>
<dbReference type="Proteomes" id="UP001056834">
    <property type="component" value="Chromosome"/>
</dbReference>
<comment type="catalytic activity">
    <reaction evidence="8 10">
        <text>IMP + L-aspartate + GTP = N(6)-(1,2-dicarboxyethyl)-AMP + GDP + phosphate + 2 H(+)</text>
        <dbReference type="Rhea" id="RHEA:15753"/>
        <dbReference type="ChEBI" id="CHEBI:15378"/>
        <dbReference type="ChEBI" id="CHEBI:29991"/>
        <dbReference type="ChEBI" id="CHEBI:37565"/>
        <dbReference type="ChEBI" id="CHEBI:43474"/>
        <dbReference type="ChEBI" id="CHEBI:57567"/>
        <dbReference type="ChEBI" id="CHEBI:58053"/>
        <dbReference type="ChEBI" id="CHEBI:58189"/>
        <dbReference type="EC" id="6.3.4.4"/>
    </reaction>
</comment>
<feature type="binding site" description="in other chain" evidence="8">
    <location>
        <position position="130"/>
    </location>
    <ligand>
        <name>IMP</name>
        <dbReference type="ChEBI" id="CHEBI:58053"/>
        <note>ligand shared between dimeric partners</note>
    </ligand>
</feature>
<keyword evidence="12" id="KW-1185">Reference proteome</keyword>
<feature type="binding site" evidence="8">
    <location>
        <begin position="41"/>
        <end position="43"/>
    </location>
    <ligand>
        <name>GTP</name>
        <dbReference type="ChEBI" id="CHEBI:37565"/>
    </ligand>
</feature>
<sequence>MGKSIVILGAQWGDEGKGKIIDFLAPYVQYVVRYQGGHNAGHTIETGSKTITLHLIPSGILHQHITAIIGNGVVLSPVVLMKEIEILKKINVSTHRRVFISASCPLLLSYHVAMDVARENSKIFKVVGTTGCGIGPAYEDKISRRALRVGDLYNIKNFTSKLQDIVGYYNFQLVSYYKKEPIDYYEVLNEVLPIANVLLGMVSDISDILDNALRQEKSIIFEGAQGSLLDVDHGTYPYVTATNTVSGSASIGSGIGLARRVNYVLGVVKAYTTRVGNGPLPTELFDEIGALLCTKGNEFGSTTGRQRRIGWFDAVAVRYSIRINSFSACCLTKIDVLDDLKEIKICIAYRKKNGDLIYNFPNFIDELDNLEPIYEILPGWNKNTAGVLDFFQLPKETQFYIKRIEKIIGIPINIISTGVKRFETIVLCNPFL</sequence>
<comment type="subcellular location">
    <subcellularLocation>
        <location evidence="8">Cytoplasm</location>
    </subcellularLocation>
</comment>
<dbReference type="InterPro" id="IPR027417">
    <property type="entry name" value="P-loop_NTPase"/>
</dbReference>
<evidence type="ECO:0000256" key="4">
    <source>
        <dbReference type="ARBA" id="ARBA00022741"/>
    </source>
</evidence>
<evidence type="ECO:0000256" key="5">
    <source>
        <dbReference type="ARBA" id="ARBA00022755"/>
    </source>
</evidence>
<keyword evidence="7 8" id="KW-0342">GTP-binding</keyword>
<comment type="similarity">
    <text evidence="8 10">Belongs to the adenylosuccinate synthetase family.</text>
</comment>
<dbReference type="HAMAP" id="MF_00011">
    <property type="entry name" value="Adenylosucc_synth"/>
    <property type="match status" value="1"/>
</dbReference>
<dbReference type="EC" id="6.3.4.4" evidence="8 10"/>
<keyword evidence="6 8" id="KW-0460">Magnesium</keyword>
<evidence type="ECO:0000256" key="9">
    <source>
        <dbReference type="PROSITE-ProRule" id="PRU10134"/>
    </source>
</evidence>
<dbReference type="InterPro" id="IPR042110">
    <property type="entry name" value="Adenylosuccinate_synth_dom2"/>
</dbReference>
<dbReference type="CDD" id="cd03108">
    <property type="entry name" value="AdSS"/>
    <property type="match status" value="1"/>
</dbReference>
<dbReference type="NCBIfam" id="TIGR00184">
    <property type="entry name" value="purA"/>
    <property type="match status" value="1"/>
</dbReference>
<gene>
    <name evidence="8" type="primary">purA</name>
    <name evidence="11" type="ORF">M9405_00310</name>
</gene>
<feature type="binding site" evidence="8">
    <location>
        <position position="41"/>
    </location>
    <ligand>
        <name>Mg(2+)</name>
        <dbReference type="ChEBI" id="CHEBI:18420"/>
    </ligand>
</feature>
<feature type="binding site" evidence="8">
    <location>
        <begin position="416"/>
        <end position="418"/>
    </location>
    <ligand>
        <name>GTP</name>
        <dbReference type="ChEBI" id="CHEBI:37565"/>
    </ligand>
</feature>
<reference evidence="11" key="1">
    <citation type="submission" date="2022-05" db="EMBL/GenBank/DDBJ databases">
        <title>Impact of host demography and evolutionary history on endosymbiont molecular evolution: a test in carpenter ants (Genus Camponotus) and their Blochmannia endosymbionts.</title>
        <authorList>
            <person name="Manthey J.D."/>
            <person name="Giron J.C."/>
            <person name="Hruska J.P."/>
        </authorList>
    </citation>
    <scope>NUCLEOTIDE SEQUENCE</scope>
    <source>
        <strain evidence="11">C-006</strain>
    </source>
</reference>
<evidence type="ECO:0000256" key="1">
    <source>
        <dbReference type="ARBA" id="ARBA00011738"/>
    </source>
</evidence>
<dbReference type="InterPro" id="IPR001114">
    <property type="entry name" value="Adenylosuccinate_synthetase"/>
</dbReference>
<comment type="function">
    <text evidence="8">Plays an important role in the de novo pathway of purine nucleotide biosynthesis. Catalyzes the first committed step in the biosynthesis of AMP from IMP.</text>
</comment>
<evidence type="ECO:0000256" key="10">
    <source>
        <dbReference type="RuleBase" id="RU000520"/>
    </source>
</evidence>
<comment type="cofactor">
    <cofactor evidence="8">
        <name>Mg(2+)</name>
        <dbReference type="ChEBI" id="CHEBI:18420"/>
    </cofactor>
    <text evidence="8">Binds 1 Mg(2+) ion per subunit.</text>
</comment>
<dbReference type="InterPro" id="IPR033128">
    <property type="entry name" value="Adenylosuccin_syn_Lys_AS"/>
</dbReference>
<evidence type="ECO:0000256" key="7">
    <source>
        <dbReference type="ARBA" id="ARBA00023134"/>
    </source>
</evidence>
<keyword evidence="8" id="KW-0963">Cytoplasm</keyword>
<feature type="binding site" evidence="8">
    <location>
        <position position="14"/>
    </location>
    <ligand>
        <name>Mg(2+)</name>
        <dbReference type="ChEBI" id="CHEBI:18420"/>
    </ligand>
</feature>
<comment type="subunit">
    <text evidence="1 8">Homodimer.</text>
</comment>
<dbReference type="PROSITE" id="PS00513">
    <property type="entry name" value="ADENYLOSUCCIN_SYN_2"/>
    <property type="match status" value="1"/>
</dbReference>
<dbReference type="SUPFAM" id="SSF52540">
    <property type="entry name" value="P-loop containing nucleoside triphosphate hydrolases"/>
    <property type="match status" value="1"/>
</dbReference>
<dbReference type="SMART" id="SM00788">
    <property type="entry name" value="Adenylsucc_synt"/>
    <property type="match status" value="1"/>
</dbReference>
<dbReference type="RefSeq" id="WP_250223299.1">
    <property type="nucleotide sequence ID" value="NZ_CP097762.1"/>
</dbReference>
<feature type="binding site" evidence="8">
    <location>
        <position position="144"/>
    </location>
    <ligand>
        <name>IMP</name>
        <dbReference type="ChEBI" id="CHEBI:58053"/>
        <note>ligand shared between dimeric partners</note>
    </ligand>
</feature>
<keyword evidence="5 8" id="KW-0658">Purine biosynthesis</keyword>
<feature type="binding site" evidence="8">
    <location>
        <begin position="333"/>
        <end position="335"/>
    </location>
    <ligand>
        <name>GTP</name>
        <dbReference type="ChEBI" id="CHEBI:37565"/>
    </ligand>
</feature>
<feature type="binding site" description="in other chain" evidence="8">
    <location>
        <position position="240"/>
    </location>
    <ligand>
        <name>IMP</name>
        <dbReference type="ChEBI" id="CHEBI:58053"/>
        <note>ligand shared between dimeric partners</note>
    </ligand>
</feature>
<dbReference type="GO" id="GO:0004019">
    <property type="term" value="F:adenylosuccinate synthase activity"/>
    <property type="evidence" value="ECO:0007669"/>
    <property type="project" value="UniProtKB-EC"/>
</dbReference>